<organism evidence="2 3">
    <name type="scientific">Leptospira fletcheri</name>
    <dbReference type="NCBI Taxonomy" id="2484981"/>
    <lineage>
        <taxon>Bacteria</taxon>
        <taxon>Pseudomonadati</taxon>
        <taxon>Spirochaetota</taxon>
        <taxon>Spirochaetia</taxon>
        <taxon>Leptospirales</taxon>
        <taxon>Leptospiraceae</taxon>
        <taxon>Leptospira</taxon>
    </lineage>
</organism>
<evidence type="ECO:0000313" key="2">
    <source>
        <dbReference type="EMBL" id="TGK06570.1"/>
    </source>
</evidence>
<keyword evidence="3" id="KW-1185">Reference proteome</keyword>
<name>A0A4R9G6I0_9LEPT</name>
<dbReference type="AlphaFoldDB" id="A0A4R9G6I0"/>
<dbReference type="EMBL" id="RQET01000013">
    <property type="protein sequence ID" value="TGK06570.1"/>
    <property type="molecule type" value="Genomic_DNA"/>
</dbReference>
<evidence type="ECO:0000256" key="1">
    <source>
        <dbReference type="SAM" id="MobiDB-lite"/>
    </source>
</evidence>
<reference evidence="2" key="1">
    <citation type="journal article" date="2019" name="PLoS Negl. Trop. Dis.">
        <title>Revisiting the worldwide diversity of Leptospira species in the environment.</title>
        <authorList>
            <person name="Vincent A.T."/>
            <person name="Schiettekatte O."/>
            <person name="Bourhy P."/>
            <person name="Veyrier F.J."/>
            <person name="Picardeau M."/>
        </authorList>
    </citation>
    <scope>NUCLEOTIDE SEQUENCE [LARGE SCALE GENOMIC DNA]</scope>
    <source>
        <strain evidence="2">SSW15</strain>
    </source>
</reference>
<dbReference type="InterPro" id="IPR024220">
    <property type="entry name" value="DUF3780"/>
</dbReference>
<dbReference type="OrthoDB" id="67865at2"/>
<protein>
    <submittedName>
        <fullName evidence="2">DUF3780 domain-containing protein</fullName>
    </submittedName>
</protein>
<dbReference type="Pfam" id="PF12635">
    <property type="entry name" value="DUF3780"/>
    <property type="match status" value="1"/>
</dbReference>
<sequence>MSRKRKTKNQNNETDKNESISFGVVPEESSHHFLVNLGYDISPYIYISEHFEIFDHPEKIKIEYLKKSEDPEMRVVLRREIWSEIQEVFEFEFNQRLKRAGLKTSKFSEGYNILPRLFGKELILLCWAIESADPGLIPVAIKNWQGLKPEERWWLYTMTSAATGQAVKHRNRGWRKAVRFALTENPINYEDD</sequence>
<evidence type="ECO:0000313" key="3">
    <source>
        <dbReference type="Proteomes" id="UP000298458"/>
    </source>
</evidence>
<proteinExistence type="predicted"/>
<accession>A0A4R9G6I0</accession>
<feature type="region of interest" description="Disordered" evidence="1">
    <location>
        <begin position="1"/>
        <end position="21"/>
    </location>
</feature>
<comment type="caution">
    <text evidence="2">The sequence shown here is derived from an EMBL/GenBank/DDBJ whole genome shotgun (WGS) entry which is preliminary data.</text>
</comment>
<dbReference type="Proteomes" id="UP000298458">
    <property type="component" value="Unassembled WGS sequence"/>
</dbReference>
<gene>
    <name evidence="2" type="ORF">EHO60_16105</name>
</gene>